<evidence type="ECO:0000256" key="4">
    <source>
        <dbReference type="ARBA" id="ARBA00022679"/>
    </source>
</evidence>
<comment type="caution">
    <text evidence="12">The sequence shown here is derived from an EMBL/GenBank/DDBJ whole genome shotgun (WGS) entry which is preliminary data.</text>
</comment>
<keyword evidence="10" id="KW-0325">Glycoprotein</keyword>
<keyword evidence="6" id="KW-0735">Signal-anchor</keyword>
<name>A0AAE0EP45_9CHLO</name>
<dbReference type="InterPro" id="IPR038578">
    <property type="entry name" value="GT29-like_sf"/>
</dbReference>
<evidence type="ECO:0000256" key="8">
    <source>
        <dbReference type="ARBA" id="ARBA00023034"/>
    </source>
</evidence>
<gene>
    <name evidence="12" type="ORF">CYMTET_54339</name>
</gene>
<keyword evidence="13" id="KW-1185">Reference proteome</keyword>
<feature type="chain" id="PRO_5042088420" evidence="11">
    <location>
        <begin position="26"/>
        <end position="363"/>
    </location>
</feature>
<evidence type="ECO:0000256" key="7">
    <source>
        <dbReference type="ARBA" id="ARBA00022989"/>
    </source>
</evidence>
<dbReference type="InterPro" id="IPR001675">
    <property type="entry name" value="Glyco_trans_29"/>
</dbReference>
<evidence type="ECO:0000256" key="3">
    <source>
        <dbReference type="ARBA" id="ARBA00022676"/>
    </source>
</evidence>
<evidence type="ECO:0000313" key="13">
    <source>
        <dbReference type="Proteomes" id="UP001190700"/>
    </source>
</evidence>
<dbReference type="Pfam" id="PF00777">
    <property type="entry name" value="Glyco_transf_29"/>
    <property type="match status" value="1"/>
</dbReference>
<keyword evidence="3" id="KW-0328">Glycosyltransferase</keyword>
<protein>
    <submittedName>
        <fullName evidence="12">Uncharacterized protein</fullName>
    </submittedName>
</protein>
<keyword evidence="9" id="KW-0472">Membrane</keyword>
<dbReference type="PANTHER" id="PTHR46779:SF1">
    <property type="entry name" value="BETA-1,6-GALACTOSYLTRANSFERASE GALT29A"/>
    <property type="match status" value="1"/>
</dbReference>
<keyword evidence="11" id="KW-0732">Signal</keyword>
<evidence type="ECO:0000256" key="6">
    <source>
        <dbReference type="ARBA" id="ARBA00022968"/>
    </source>
</evidence>
<proteinExistence type="inferred from homology"/>
<evidence type="ECO:0000256" key="9">
    <source>
        <dbReference type="ARBA" id="ARBA00023136"/>
    </source>
</evidence>
<evidence type="ECO:0000256" key="1">
    <source>
        <dbReference type="ARBA" id="ARBA00004323"/>
    </source>
</evidence>
<evidence type="ECO:0000256" key="2">
    <source>
        <dbReference type="ARBA" id="ARBA00006003"/>
    </source>
</evidence>
<evidence type="ECO:0000313" key="12">
    <source>
        <dbReference type="EMBL" id="KAK3235446.1"/>
    </source>
</evidence>
<dbReference type="GO" id="GO:0000139">
    <property type="term" value="C:Golgi membrane"/>
    <property type="evidence" value="ECO:0007669"/>
    <property type="project" value="UniProtKB-SubCell"/>
</dbReference>
<dbReference type="EMBL" id="LGRX02035288">
    <property type="protein sequence ID" value="KAK3235446.1"/>
    <property type="molecule type" value="Genomic_DNA"/>
</dbReference>
<dbReference type="CDD" id="cd19952">
    <property type="entry name" value="GT29"/>
    <property type="match status" value="1"/>
</dbReference>
<reference evidence="12 13" key="1">
    <citation type="journal article" date="2015" name="Genome Biol. Evol.">
        <title>Comparative Genomics of a Bacterivorous Green Alga Reveals Evolutionary Causalities and Consequences of Phago-Mixotrophic Mode of Nutrition.</title>
        <authorList>
            <person name="Burns J.A."/>
            <person name="Paasch A."/>
            <person name="Narechania A."/>
            <person name="Kim E."/>
        </authorList>
    </citation>
    <scope>NUCLEOTIDE SEQUENCE [LARGE SCALE GENOMIC DNA]</scope>
    <source>
        <strain evidence="12 13">PLY_AMNH</strain>
    </source>
</reference>
<keyword evidence="7" id="KW-1133">Transmembrane helix</keyword>
<dbReference type="Gene3D" id="3.90.1480.20">
    <property type="entry name" value="Glycosyl transferase family 29"/>
    <property type="match status" value="1"/>
</dbReference>
<dbReference type="AlphaFoldDB" id="A0AAE0EP45"/>
<comment type="similarity">
    <text evidence="2">Belongs to the glycosyltransferase 29 family.</text>
</comment>
<keyword evidence="4" id="KW-0808">Transferase</keyword>
<keyword evidence="8" id="KW-0333">Golgi apparatus</keyword>
<sequence length="363" mass="40938">MRINTFLYGLCFVAVLVIMSSQQLAHDLILAGTSIPPEPRSVRFPVRKVKDRVPTAAPTGSTDVPASFDAHSNASAASSGKRFAFVAANAMDMRRSGVYILPTLLPRIKGALDRYWKLPTTSPAYAKPWASCAVVGNSGTMLGAQYADMIDANAMVMRMNNAPKHGFEEHVGRRTTVAFINGHRIHHCASQPDCPCYPYGYETPIITYLWEQFHYEDLKFCRQKHPREKFIVLDGAMKDLSTRMVALYSRRLEDEALQAFQEARERGEIEEVSAEPQRRKRPPEYSSGLEAVLVSLALCHQVNIYGFGKRDGVQHHYWENTTLHEYGFHDYAAEQAFYQDLTEAAEIPLLTGRFQVPLVKFFP</sequence>
<keyword evidence="5" id="KW-0812">Transmembrane</keyword>
<organism evidence="12 13">
    <name type="scientific">Cymbomonas tetramitiformis</name>
    <dbReference type="NCBI Taxonomy" id="36881"/>
    <lineage>
        <taxon>Eukaryota</taxon>
        <taxon>Viridiplantae</taxon>
        <taxon>Chlorophyta</taxon>
        <taxon>Pyramimonadophyceae</taxon>
        <taxon>Pyramimonadales</taxon>
        <taxon>Pyramimonadaceae</taxon>
        <taxon>Cymbomonas</taxon>
    </lineage>
</organism>
<feature type="signal peptide" evidence="11">
    <location>
        <begin position="1"/>
        <end position="25"/>
    </location>
</feature>
<evidence type="ECO:0000256" key="10">
    <source>
        <dbReference type="ARBA" id="ARBA00023180"/>
    </source>
</evidence>
<dbReference type="Proteomes" id="UP001190700">
    <property type="component" value="Unassembled WGS sequence"/>
</dbReference>
<accession>A0AAE0EP45</accession>
<evidence type="ECO:0000256" key="11">
    <source>
        <dbReference type="SAM" id="SignalP"/>
    </source>
</evidence>
<comment type="subcellular location">
    <subcellularLocation>
        <location evidence="1">Golgi apparatus membrane</location>
        <topology evidence="1">Single-pass type II membrane protein</topology>
    </subcellularLocation>
</comment>
<dbReference type="PANTHER" id="PTHR46779">
    <property type="entry name" value="BETA-1,6-GALACTOSYLTRANSFERASE GALT29A"/>
    <property type="match status" value="1"/>
</dbReference>
<evidence type="ECO:0000256" key="5">
    <source>
        <dbReference type="ARBA" id="ARBA00022692"/>
    </source>
</evidence>
<dbReference type="GO" id="GO:0008373">
    <property type="term" value="F:sialyltransferase activity"/>
    <property type="evidence" value="ECO:0007669"/>
    <property type="project" value="InterPro"/>
</dbReference>